<protein>
    <submittedName>
        <fullName evidence="2">Uncharacterized protein</fullName>
    </submittedName>
</protein>
<dbReference type="AlphaFoldDB" id="A0AAI8ITI9"/>
<evidence type="ECO:0000313" key="1">
    <source>
        <dbReference type="EMBL" id="AWL58123.1"/>
    </source>
</evidence>
<evidence type="ECO:0000313" key="4">
    <source>
        <dbReference type="Proteomes" id="UP000245760"/>
    </source>
</evidence>
<dbReference type="EMBL" id="CP029432">
    <property type="protein sequence ID" value="AWL62486.1"/>
    <property type="molecule type" value="Genomic_DNA"/>
</dbReference>
<sequence>MFDEWVFDFHNLHSLSPLRGSHKKIAGLYRFFRIRPYPSCLTYIKQSDLETKKPETRLRF</sequence>
<dbReference type="EMBL" id="CP029443">
    <property type="protein sequence ID" value="AWL58123.1"/>
    <property type="molecule type" value="Genomic_DNA"/>
</dbReference>
<name>A0AAI8ITI9_9ENTR</name>
<keyword evidence="4" id="KW-1185">Reference proteome</keyword>
<accession>A0AAI8ITI9</accession>
<dbReference type="Proteomes" id="UP000245760">
    <property type="component" value="Chromosome"/>
</dbReference>
<evidence type="ECO:0000313" key="2">
    <source>
        <dbReference type="EMBL" id="AWL62486.1"/>
    </source>
</evidence>
<proteinExistence type="predicted"/>
<gene>
    <name evidence="2" type="ORF">DKC00_12310</name>
    <name evidence="1" type="ORF">DKC11_20855</name>
</gene>
<organism evidence="2 3">
    <name type="scientific">Klebsiella quasipneumoniae</name>
    <dbReference type="NCBI Taxonomy" id="1463165"/>
    <lineage>
        <taxon>Bacteria</taxon>
        <taxon>Pseudomonadati</taxon>
        <taxon>Pseudomonadota</taxon>
        <taxon>Gammaproteobacteria</taxon>
        <taxon>Enterobacterales</taxon>
        <taxon>Enterobacteriaceae</taxon>
        <taxon>Klebsiella/Raoultella group</taxon>
        <taxon>Klebsiella</taxon>
        <taxon>Klebsiella pneumoniae complex</taxon>
    </lineage>
</organism>
<reference evidence="3 4" key="1">
    <citation type="submission" date="2018-05" db="EMBL/GenBank/DDBJ databases">
        <title>Klebsiella quasipneumonaiae provides a window into carbapenemase gene transfer, plasmid rearrangements and nosocomial acquisition from the hospital environment.</title>
        <authorList>
            <person name="Mathers A.J."/>
            <person name="Vegesana K."/>
            <person name="Stoesser N."/>
            <person name="Crook D."/>
            <person name="Vaughan A."/>
            <person name="Barry K."/>
            <person name="Parikh H."/>
            <person name="Sebra R."/>
            <person name="Kotay S."/>
            <person name="Walker A.S."/>
            <person name="Sheppard A.E."/>
        </authorList>
    </citation>
    <scope>NUCLEOTIDE SEQUENCE [LARGE SCALE GENOMIC DNA]</scope>
    <source>
        <strain evidence="1 4">CAV1947</strain>
        <strain evidence="2 3">CAV2018</strain>
    </source>
</reference>
<dbReference type="Proteomes" id="UP000245649">
    <property type="component" value="Chromosome"/>
</dbReference>
<evidence type="ECO:0000313" key="3">
    <source>
        <dbReference type="Proteomes" id="UP000245649"/>
    </source>
</evidence>